<feature type="region of interest" description="Disordered" evidence="5">
    <location>
        <begin position="353"/>
        <end position="403"/>
    </location>
</feature>
<evidence type="ECO:0000256" key="5">
    <source>
        <dbReference type="SAM" id="MobiDB-lite"/>
    </source>
</evidence>
<dbReference type="InterPro" id="IPR040132">
    <property type="entry name" value="Tex1/THOC3"/>
</dbReference>
<keyword evidence="2" id="KW-0677">Repeat</keyword>
<dbReference type="AlphaFoldDB" id="A0A1G4K675"/>
<evidence type="ECO:0000313" key="6">
    <source>
        <dbReference type="EMBL" id="SCU99329.1"/>
    </source>
</evidence>
<gene>
    <name evidence="6" type="ORF">LAME_0G02740G</name>
</gene>
<reference evidence="7" key="1">
    <citation type="submission" date="2016-03" db="EMBL/GenBank/DDBJ databases">
        <authorList>
            <person name="Devillers Hugo."/>
        </authorList>
    </citation>
    <scope>NUCLEOTIDE SEQUENCE [LARGE SCALE GENOMIC DNA]</scope>
</reference>
<dbReference type="GO" id="GO:0006406">
    <property type="term" value="P:mRNA export from nucleus"/>
    <property type="evidence" value="ECO:0007669"/>
    <property type="project" value="InterPro"/>
</dbReference>
<dbReference type="OrthoDB" id="340259at2759"/>
<dbReference type="InterPro" id="IPR001680">
    <property type="entry name" value="WD40_rpt"/>
</dbReference>
<name>A0A1G4K675_9SACH</name>
<feature type="compositionally biased region" description="Basic and acidic residues" evidence="5">
    <location>
        <begin position="368"/>
        <end position="392"/>
    </location>
</feature>
<evidence type="ECO:0000256" key="2">
    <source>
        <dbReference type="ARBA" id="ARBA00022737"/>
    </source>
</evidence>
<protein>
    <submittedName>
        <fullName evidence="6">LAME_0G02740g1_1</fullName>
    </submittedName>
</protein>
<accession>A0A1G4K675</accession>
<dbReference type="InterPro" id="IPR036322">
    <property type="entry name" value="WD40_repeat_dom_sf"/>
</dbReference>
<dbReference type="PROSITE" id="PS00678">
    <property type="entry name" value="WD_REPEATS_1"/>
    <property type="match status" value="1"/>
</dbReference>
<dbReference type="InterPro" id="IPR015943">
    <property type="entry name" value="WD40/YVTN_repeat-like_dom_sf"/>
</dbReference>
<comment type="similarity">
    <text evidence="3">Belongs to the THOC3 family.</text>
</comment>
<dbReference type="PROSITE" id="PS50294">
    <property type="entry name" value="WD_REPEATS_REGION"/>
    <property type="match status" value="1"/>
</dbReference>
<keyword evidence="7" id="KW-1185">Reference proteome</keyword>
<evidence type="ECO:0000313" key="7">
    <source>
        <dbReference type="Proteomes" id="UP000191144"/>
    </source>
</evidence>
<evidence type="ECO:0000256" key="1">
    <source>
        <dbReference type="ARBA" id="ARBA00022574"/>
    </source>
</evidence>
<dbReference type="GO" id="GO:0000445">
    <property type="term" value="C:THO complex part of transcription export complex"/>
    <property type="evidence" value="ECO:0007669"/>
    <property type="project" value="TreeGrafter"/>
</dbReference>
<evidence type="ECO:0000256" key="3">
    <source>
        <dbReference type="ARBA" id="ARBA00046343"/>
    </source>
</evidence>
<dbReference type="Pfam" id="PF00400">
    <property type="entry name" value="WD40"/>
    <property type="match status" value="2"/>
</dbReference>
<feature type="repeat" description="WD" evidence="4">
    <location>
        <begin position="236"/>
        <end position="277"/>
    </location>
</feature>
<dbReference type="Proteomes" id="UP000191144">
    <property type="component" value="Chromosome G"/>
</dbReference>
<dbReference type="InterPro" id="IPR019775">
    <property type="entry name" value="WD40_repeat_CS"/>
</dbReference>
<dbReference type="SUPFAM" id="SSF50978">
    <property type="entry name" value="WD40 repeat-like"/>
    <property type="match status" value="1"/>
</dbReference>
<dbReference type="SMART" id="SM00320">
    <property type="entry name" value="WD40"/>
    <property type="match status" value="5"/>
</dbReference>
<organism evidence="6 7">
    <name type="scientific">Lachancea meyersii CBS 8951</name>
    <dbReference type="NCBI Taxonomy" id="1266667"/>
    <lineage>
        <taxon>Eukaryota</taxon>
        <taxon>Fungi</taxon>
        <taxon>Dikarya</taxon>
        <taxon>Ascomycota</taxon>
        <taxon>Saccharomycotina</taxon>
        <taxon>Saccharomycetes</taxon>
        <taxon>Saccharomycetales</taxon>
        <taxon>Saccharomycetaceae</taxon>
        <taxon>Lachancea</taxon>
    </lineage>
</organism>
<keyword evidence="1 4" id="KW-0853">WD repeat</keyword>
<proteinExistence type="inferred from homology"/>
<dbReference type="EMBL" id="LT598484">
    <property type="protein sequence ID" value="SCU99329.1"/>
    <property type="molecule type" value="Genomic_DNA"/>
</dbReference>
<dbReference type="Gene3D" id="2.130.10.10">
    <property type="entry name" value="YVTN repeat-like/Quinoprotein amine dehydrogenase"/>
    <property type="match status" value="2"/>
</dbReference>
<feature type="repeat" description="WD" evidence="4">
    <location>
        <begin position="46"/>
        <end position="87"/>
    </location>
</feature>
<evidence type="ECO:0000256" key="4">
    <source>
        <dbReference type="PROSITE-ProRule" id="PRU00221"/>
    </source>
</evidence>
<sequence length="403" mass="45056">MTANTTDTDRAVSFHSKFFTKCEKSVLQDRHFSQLAPRTTLRFTESSDEPNPVSALDFHPTGSYVAYTRGDGSLSLWKLKSDRSETYVTLTQALPKTLPALKKDSFVSWNPFSGFLLAAINDTDGLDIYDASTGTIIKSLKTEAGAVYNMCLYDPSGKWLAVLTQDHQFLLFDADGDYELLWQSRLCDLVNDVSSPCQITSLVWSHDSSKVYAAFRSGEIKIYEVLTTGLQQLIAVSGHTGPVNCLKLDHTGSYLFAGGEDTICSIWDLSTMCCTLTINNFSDSIRDMDLSYDGSILALSSPTCLQIYALDTRDSIYEIIWKSKVDRPIFRFYPGRLAFMASTENDLIAKFHKPNPSDDVDAHTTTTADKRGQPDRKLGNGASRRRDDDAPPRTRFVRRSVRR</sequence>
<dbReference type="PANTHER" id="PTHR22839:SF0">
    <property type="entry name" value="THO COMPLEX SUBUNIT 3"/>
    <property type="match status" value="1"/>
</dbReference>
<dbReference type="PROSITE" id="PS50082">
    <property type="entry name" value="WD_REPEATS_2"/>
    <property type="match status" value="2"/>
</dbReference>
<dbReference type="PANTHER" id="PTHR22839">
    <property type="entry name" value="THO COMPLEX SUBUNIT 3 THO3"/>
    <property type="match status" value="1"/>
</dbReference>